<feature type="transmembrane region" description="Helical" evidence="1">
    <location>
        <begin position="206"/>
        <end position="222"/>
    </location>
</feature>
<sequence length="671" mass="79501">MKKIIMIMFMFLAIFSFSFAVVNVGYEYEADILYGSMQKLPNQRFMIQYSESADLENATAQDLMILAKKHHVSLAKFEKSTTNHIRDMFLYTEDCQYFKQIGLSFQKKEWQRFYENELPISNQYQEKAYAYFPRFPSQSIIRYYPYTNHENIDLEGDYIVSGNHVQDFLADLQKQYPQLNLMMIGALEDLDSDTFKDVLLPEYQKVMVFLGVILFVFLFLYFDKKKRRYMIEKMHGYSTIKILFKENRWLWSSMILIDLLIYGILFGVRINALHPYAYKLLQYLTAFLILNLIMITVIIGCFYFYMKMISYTEILRKKSNLKKAVILHFLIRSIVFAYGITLLYENVPMLVNEAKYMVQKEGYIDAVKEYQTVQYIEHTVKQEDSFKQSFVIAEGLQKQGAIGADMHASLEHDLEFIPYLEVNPNYLRKYPILDDQEQPVSVDKAEVDQMPLVLIPCSFYDDFNLMEKIEEQFPKQYYQYAAIKDHQTYFTFNKEIMGPKLGYVKGSIVVVSGYINTDSLYIEKVNITELNQYIKDNGMPEGIGFYSVKERDASFFNLIQAEMEKRAFLMIFDVIALFALTLHLLTIFQNEQKKKMALKNMYGYSMMRSYEDLILLLACFYLGLCAWLWIRVKEADILLYVTGYLLLELFVVWGNHKWIHYQAKWNQWFKE</sequence>
<reference evidence="2 3" key="1">
    <citation type="submission" date="2022-06" db="EMBL/GenBank/DDBJ databases">
        <title>Isolation of gut microbiota from human fecal samples.</title>
        <authorList>
            <person name="Pamer E.G."/>
            <person name="Barat B."/>
            <person name="Waligurski E."/>
            <person name="Medina S."/>
            <person name="Paddock L."/>
            <person name="Mostad J."/>
        </authorList>
    </citation>
    <scope>NUCLEOTIDE SEQUENCE [LARGE SCALE GENOMIC DNA]</scope>
    <source>
        <strain evidence="2 3">DFI.6.1</strain>
    </source>
</reference>
<dbReference type="RefSeq" id="WP_256198151.1">
    <property type="nucleotide sequence ID" value="NZ_CALVCM010000073.1"/>
</dbReference>
<name>A0ABT1SM38_9FIRM</name>
<evidence type="ECO:0000313" key="2">
    <source>
        <dbReference type="EMBL" id="MCQ5122286.1"/>
    </source>
</evidence>
<evidence type="ECO:0000256" key="1">
    <source>
        <dbReference type="SAM" id="Phobius"/>
    </source>
</evidence>
<feature type="transmembrane region" description="Helical" evidence="1">
    <location>
        <begin position="637"/>
        <end position="654"/>
    </location>
</feature>
<protein>
    <recommendedName>
        <fullName evidence="4">DUF1430 domain-containing protein</fullName>
    </recommendedName>
</protein>
<evidence type="ECO:0000313" key="3">
    <source>
        <dbReference type="Proteomes" id="UP001524435"/>
    </source>
</evidence>
<keyword evidence="1" id="KW-1133">Transmembrane helix</keyword>
<keyword evidence="1" id="KW-0472">Membrane</keyword>
<organism evidence="2 3">
    <name type="scientific">Massilicoli timonensis</name>
    <dbReference type="NCBI Taxonomy" id="2015901"/>
    <lineage>
        <taxon>Bacteria</taxon>
        <taxon>Bacillati</taxon>
        <taxon>Bacillota</taxon>
        <taxon>Erysipelotrichia</taxon>
        <taxon>Erysipelotrichales</taxon>
        <taxon>Erysipelotrichaceae</taxon>
        <taxon>Massilicoli</taxon>
    </lineage>
</organism>
<comment type="caution">
    <text evidence="2">The sequence shown here is derived from an EMBL/GenBank/DDBJ whole genome shotgun (WGS) entry which is preliminary data.</text>
</comment>
<keyword evidence="1" id="KW-0812">Transmembrane</keyword>
<feature type="transmembrane region" description="Helical" evidence="1">
    <location>
        <begin position="567"/>
        <end position="588"/>
    </location>
</feature>
<keyword evidence="3" id="KW-1185">Reference proteome</keyword>
<feature type="transmembrane region" description="Helical" evidence="1">
    <location>
        <begin position="249"/>
        <end position="268"/>
    </location>
</feature>
<proteinExistence type="predicted"/>
<gene>
    <name evidence="2" type="ORF">NE663_08450</name>
</gene>
<evidence type="ECO:0008006" key="4">
    <source>
        <dbReference type="Google" id="ProtNLM"/>
    </source>
</evidence>
<dbReference type="EMBL" id="JANGCH010000012">
    <property type="protein sequence ID" value="MCQ5122286.1"/>
    <property type="molecule type" value="Genomic_DNA"/>
</dbReference>
<feature type="transmembrane region" description="Helical" evidence="1">
    <location>
        <begin position="325"/>
        <end position="344"/>
    </location>
</feature>
<dbReference type="Proteomes" id="UP001524435">
    <property type="component" value="Unassembled WGS sequence"/>
</dbReference>
<feature type="transmembrane region" description="Helical" evidence="1">
    <location>
        <begin position="280"/>
        <end position="305"/>
    </location>
</feature>
<feature type="transmembrane region" description="Helical" evidence="1">
    <location>
        <begin position="609"/>
        <end position="631"/>
    </location>
</feature>
<accession>A0ABT1SM38</accession>